<keyword evidence="2" id="KW-0813">Transport</keyword>
<dbReference type="PANTHER" id="PTHR16166:SF93">
    <property type="entry name" value="INTERMEMBRANE LIPID TRANSFER PROTEIN VPS13"/>
    <property type="match status" value="1"/>
</dbReference>
<protein>
    <submittedName>
        <fullName evidence="5">Uncharacterized protein</fullName>
    </submittedName>
</protein>
<reference evidence="6" key="1">
    <citation type="submission" date="2003-08" db="EMBL/GenBank/DDBJ databases">
        <authorList>
            <person name="Birren B."/>
            <person name="Nusbaum C."/>
            <person name="Abebe A."/>
            <person name="Abouelleil A."/>
            <person name="Adekoya E."/>
            <person name="Ait-zahra M."/>
            <person name="Allen N."/>
            <person name="Allen T."/>
            <person name="An P."/>
            <person name="Anderson M."/>
            <person name="Anderson S."/>
            <person name="Arachchi H."/>
            <person name="Armbruster J."/>
            <person name="Bachantsang P."/>
            <person name="Baldwin J."/>
            <person name="Barry A."/>
            <person name="Bayul T."/>
            <person name="Blitshsteyn B."/>
            <person name="Bloom T."/>
            <person name="Blye J."/>
            <person name="Boguslavskiy L."/>
            <person name="Borowsky M."/>
            <person name="Boukhgalter B."/>
            <person name="Brunache A."/>
            <person name="Butler J."/>
            <person name="Calixte N."/>
            <person name="Calvo S."/>
            <person name="Camarata J."/>
            <person name="Campo K."/>
            <person name="Chang J."/>
            <person name="Cheshatsang Y."/>
            <person name="Citroen M."/>
            <person name="Collymore A."/>
            <person name="Considine T."/>
            <person name="Cook A."/>
            <person name="Cooke P."/>
            <person name="Corum B."/>
            <person name="Cuomo C."/>
            <person name="David R."/>
            <person name="Dawoe T."/>
            <person name="Degray S."/>
            <person name="Dodge S."/>
            <person name="Dooley K."/>
            <person name="Dorje P."/>
            <person name="Dorjee K."/>
            <person name="Dorris L."/>
            <person name="Duffey N."/>
            <person name="Dupes A."/>
            <person name="Elkins T."/>
            <person name="Engels R."/>
            <person name="Erickson J."/>
            <person name="Farina A."/>
            <person name="Faro S."/>
            <person name="Ferreira P."/>
            <person name="Fischer H."/>
            <person name="Fitzgerald M."/>
            <person name="Foley K."/>
            <person name="Gage D."/>
            <person name="Galagan J."/>
            <person name="Gearin G."/>
            <person name="Gnerre S."/>
            <person name="Gnirke A."/>
            <person name="Goyette A."/>
            <person name="Graham J."/>
            <person name="Grandbois E."/>
            <person name="Gyaltsen K."/>
            <person name="Hafez N."/>
            <person name="Hagopian D."/>
            <person name="Hagos B."/>
            <person name="Hall J."/>
            <person name="Hatcher B."/>
            <person name="Heller A."/>
            <person name="Higgins H."/>
            <person name="Honan T."/>
            <person name="Horn A."/>
            <person name="Houde N."/>
            <person name="Hughes L."/>
            <person name="Hulme W."/>
            <person name="Husby E."/>
            <person name="Iliev I."/>
            <person name="Jaffe D."/>
            <person name="Jones C."/>
            <person name="Kamal M."/>
            <person name="Kamat A."/>
            <person name="Kamvysselis M."/>
            <person name="Karlsson E."/>
            <person name="Kells C."/>
            <person name="Kieu A."/>
            <person name="Kisner P."/>
            <person name="Kodira C."/>
            <person name="Kulbokas E."/>
            <person name="Labutti K."/>
            <person name="Lama D."/>
            <person name="Landers T."/>
            <person name="Leger J."/>
            <person name="Levine S."/>
            <person name="Lewis D."/>
            <person name="Lewis T."/>
            <person name="Lindblad-toh K."/>
            <person name="Liu X."/>
            <person name="Lokyitsang T."/>
            <person name="Lokyitsang Y."/>
            <person name="Lucien O."/>
            <person name="Lui A."/>
            <person name="Ma L.J."/>
            <person name="Mabbitt R."/>
            <person name="Macdonald J."/>
            <person name="Maclean C."/>
            <person name="Major J."/>
            <person name="Manning J."/>
            <person name="Marabella R."/>
            <person name="Maru K."/>
            <person name="Matthews C."/>
            <person name="Mauceli E."/>
            <person name="Mccarthy M."/>
            <person name="Mcdonough S."/>
            <person name="Mcghee T."/>
            <person name="Meldrim J."/>
            <person name="Meneus L."/>
            <person name="Mesirov J."/>
            <person name="Mihalev A."/>
            <person name="Mihova T."/>
            <person name="Mikkelsen T."/>
            <person name="Mlenga V."/>
            <person name="Moru K."/>
            <person name="Mozes J."/>
            <person name="Mulrain L."/>
            <person name="Munson G."/>
            <person name="Naylor J."/>
            <person name="Newes C."/>
            <person name="Nguyen C."/>
            <person name="Nguyen N."/>
            <person name="Nguyen T."/>
            <person name="Nicol R."/>
            <person name="Nielsen C."/>
            <person name="Nizzari M."/>
            <person name="Norbu C."/>
            <person name="Norbu N."/>
            <person name="O'donnell P."/>
            <person name="Okoawo O."/>
            <person name="O'leary S."/>
            <person name="Omotosho B."/>
            <person name="O'neill K."/>
            <person name="Osman S."/>
            <person name="Parker S."/>
            <person name="Perrin D."/>
            <person name="Phunkhang P."/>
            <person name="Piqani B."/>
            <person name="Purcell S."/>
            <person name="Rachupka T."/>
            <person name="Ramasamy U."/>
            <person name="Rameau R."/>
            <person name="Ray V."/>
            <person name="Raymond C."/>
            <person name="Retta R."/>
            <person name="Richardson S."/>
            <person name="Rise C."/>
            <person name="Rodriguez J."/>
            <person name="Rogers J."/>
            <person name="Rogov P."/>
            <person name="Rutman M."/>
            <person name="Schupbach R."/>
            <person name="Seaman C."/>
            <person name="Settipalli S."/>
            <person name="Sharpe T."/>
            <person name="Sheridan J."/>
            <person name="Sherpa N."/>
            <person name="Shi J."/>
            <person name="Smirnov S."/>
            <person name="Smith C."/>
            <person name="Sougnez C."/>
            <person name="Spencer B."/>
            <person name="Stalker J."/>
            <person name="Stange-thomann N."/>
            <person name="Stavropoulos S."/>
            <person name="Stetson K."/>
            <person name="Stone C."/>
            <person name="Stone S."/>
            <person name="Stubbs M."/>
            <person name="Talamas J."/>
            <person name="Tchuinga P."/>
            <person name="Tenzing P."/>
            <person name="Tesfaye S."/>
            <person name="Theodore J."/>
            <person name="Thoulutsang Y."/>
            <person name="Topham K."/>
            <person name="Towey S."/>
            <person name="Tsamla T."/>
            <person name="Tsomo N."/>
            <person name="Vallee D."/>
            <person name="Vassiliev H."/>
            <person name="Venkataraman V."/>
            <person name="Vinson J."/>
            <person name="Vo A."/>
            <person name="Wade C."/>
            <person name="Wang S."/>
            <person name="Wangchuk T."/>
            <person name="Wangdi T."/>
            <person name="Whittaker C."/>
            <person name="Wilkinson J."/>
            <person name="Wu Y."/>
            <person name="Wyman D."/>
            <person name="Yadav S."/>
            <person name="Yang S."/>
            <person name="Yang X."/>
            <person name="Yeager S."/>
            <person name="Yee E."/>
            <person name="Young G."/>
            <person name="Zainoun J."/>
            <person name="Zembeck L."/>
            <person name="Zimmer A."/>
            <person name="Zody M."/>
            <person name="Lander E."/>
        </authorList>
    </citation>
    <scope>NUCLEOTIDE SEQUENCE [LARGE SCALE GENOMIC DNA]</scope>
</reference>
<dbReference type="GO" id="GO:0045053">
    <property type="term" value="P:protein retention in Golgi apparatus"/>
    <property type="evidence" value="ECO:0007669"/>
    <property type="project" value="TreeGrafter"/>
</dbReference>
<sequence length="1331" mass="150659">MVFESLVVDLLNKYLGKYIENLDASQLKLGIWGGDAVLENLLIKSDVLKELDVPFQISYGFLGKLTLKIPWKNLYKDSVEATVDGLYLLVVPDTSDTYDAAKQAKWEQDAKQAMLKAIEDKEIQSLQAYNYTGIAYPKSANLKKDEVQQDGFVEKLASQIIRNVQIHIHNIHIRYEDQVLFLKFKLYRCYILFQTTDENWVPTTLDESISNIFKLVDLQYFSMYWNSSPNDYFKDFPPSQQLFLLKNTIASKTVLPQDFSYIIRPIKMQAQLEINPKSHVDLKPKISVTLEVNELGFQLLHSQYHGVLLLLDDIDRMAINSHFRKYRPAVRVVGNSSKWWKYALQCINDSVIVHTRQWNWEYIKKHRDNVRHYKAKYKLKLESKYPDQTLLDQLIEIENTLDVFNITLAKKMSEIEVLSRDGIQIRNADYVQLHSTSSSTGWFGGWFSKRTPESKKPKENKGLDAVMTTEEKKKLYLSIGYSEGELVDDSKLPKSYVDIHLNVKVKKLSLELRNTMNEDLLMVSFQEINSIIEQRPSAKAFCVCADIHSFLIHGMPQQGHLPIIVSPEHAEQTLFRFVFETNPLDESCDQRVKANANPLKITYDAVTINSLVDFVTPPQQIKLQGLRNVAASTYNDVKEQTTTSLKSIIQTKTITQIEIQFSSSYFILPMDGYFLSTSNVLVLDLGELLVKSLSSRNKDLVEDESRIYDVFHIDVQNIQLLLSMQGEVWKEARSLPTSSLHIIQPIGISVDLEKCLVDSDPTLPIIKVSGILPSIGLKVSDQKLLHIIQLVQSIPLPTAQPIPDEELFVSILCISQLCFSSQSSSEDDFFTADSDSRYSILSKKVKSRTKLKELPGVQQMTNLQLNFTINQITLSICEEYSSTSMDEVLNLHVNALSSNVKVRTWDTSIELSLQSLIVNHSQFTTSENGVLPFLHTQADPQSEVAFQGKVIQANPKSPDFVKLYHQTLQTISLQLGLLHVTVHVQAILKLQSFITSLTQLLSESITDEVNVQPSNYAKLNLVDSKTSLDEISNVVNLSMMLKVECLDVTVIDQHETLSTLKVEGVQSCVMLTAPWNQFSMKIHNLVVRDVGTDLLYPHIVSAVGNEVVKMDFTSYNATIDETTGSGGITVDANLKMELGCLRVVFLSKFVDKLVGYGKKFSETKEIAKAVGSAAQEKAVATAQELMMTHPCIKMDICLSAPTIIVPVHSKSIEVLVLDLGVLQAENVFTEVGKVGNKIAIMDQMKISLTDVQVLRRSFNIDMTSYSEHNLLQPVDLKVKVDRNLSSTWFHNAPDMSIDSVLHQLSVSLSQGDLRFIMQVLELNIWEEHEHM</sequence>
<organism evidence="5 6">
    <name type="scientific">Ciona savignyi</name>
    <name type="common">Pacific transparent sea squirt</name>
    <dbReference type="NCBI Taxonomy" id="51511"/>
    <lineage>
        <taxon>Eukaryota</taxon>
        <taxon>Metazoa</taxon>
        <taxon>Chordata</taxon>
        <taxon>Tunicata</taxon>
        <taxon>Ascidiacea</taxon>
        <taxon>Phlebobranchia</taxon>
        <taxon>Cionidae</taxon>
        <taxon>Ciona</taxon>
    </lineage>
</organism>
<evidence type="ECO:0000313" key="5">
    <source>
        <dbReference type="Ensembl" id="ENSCSAVP00000020048.1"/>
    </source>
</evidence>
<dbReference type="InterPro" id="IPR026847">
    <property type="entry name" value="VPS13"/>
</dbReference>
<accession>H2ZR32</accession>
<proteinExistence type="inferred from homology"/>
<keyword evidence="6" id="KW-1185">Reference proteome</keyword>
<feature type="domain" description="VPS13-like middle region" evidence="4">
    <location>
        <begin position="1050"/>
        <end position="1328"/>
    </location>
</feature>
<dbReference type="Pfam" id="PF25033">
    <property type="entry name" value="VPS13_M"/>
    <property type="match status" value="1"/>
</dbReference>
<evidence type="ECO:0000259" key="3">
    <source>
        <dbReference type="Pfam" id="PF12624"/>
    </source>
</evidence>
<feature type="domain" description="Chorein N-terminal" evidence="3">
    <location>
        <begin position="2"/>
        <end position="796"/>
    </location>
</feature>
<dbReference type="InterPro" id="IPR026854">
    <property type="entry name" value="VPS13_N"/>
</dbReference>
<dbReference type="GeneTree" id="ENSGT00950000183083"/>
<evidence type="ECO:0000256" key="1">
    <source>
        <dbReference type="ARBA" id="ARBA00006545"/>
    </source>
</evidence>
<comment type="similarity">
    <text evidence="1">Belongs to the VPS13 family.</text>
</comment>
<dbReference type="Proteomes" id="UP000007875">
    <property type="component" value="Unassembled WGS sequence"/>
</dbReference>
<dbReference type="InterPro" id="IPR056747">
    <property type="entry name" value="VPS13-like_M"/>
</dbReference>
<reference evidence="5" key="2">
    <citation type="submission" date="2025-08" db="UniProtKB">
        <authorList>
            <consortium name="Ensembl"/>
        </authorList>
    </citation>
    <scope>IDENTIFICATION</scope>
</reference>
<reference evidence="5" key="3">
    <citation type="submission" date="2025-09" db="UniProtKB">
        <authorList>
            <consortium name="Ensembl"/>
        </authorList>
    </citation>
    <scope>IDENTIFICATION</scope>
</reference>
<dbReference type="HOGENOM" id="CLU_259097_0_0_1"/>
<dbReference type="Ensembl" id="ENSCSAVT00000020262.1">
    <property type="protein sequence ID" value="ENSCSAVP00000020048.1"/>
    <property type="gene ID" value="ENSCSAVG00000011768.1"/>
</dbReference>
<evidence type="ECO:0000256" key="2">
    <source>
        <dbReference type="ARBA" id="ARBA00022448"/>
    </source>
</evidence>
<dbReference type="GO" id="GO:0006623">
    <property type="term" value="P:protein targeting to vacuole"/>
    <property type="evidence" value="ECO:0007669"/>
    <property type="project" value="TreeGrafter"/>
</dbReference>
<dbReference type="Pfam" id="PF12624">
    <property type="entry name" value="VPS13_N"/>
    <property type="match status" value="1"/>
</dbReference>
<evidence type="ECO:0000259" key="4">
    <source>
        <dbReference type="Pfam" id="PF25033"/>
    </source>
</evidence>
<evidence type="ECO:0000313" key="6">
    <source>
        <dbReference type="Proteomes" id="UP000007875"/>
    </source>
</evidence>
<dbReference type="PANTHER" id="PTHR16166">
    <property type="entry name" value="VACUOLAR PROTEIN SORTING-ASSOCIATED PROTEIN VPS13"/>
    <property type="match status" value="1"/>
</dbReference>
<name>H2ZR32_CIOSA</name>